<protein>
    <submittedName>
        <fullName evidence="1">Uncharacterized protein</fullName>
    </submittedName>
</protein>
<sequence>MRFTQTIWLYLSIAAVTLQSFAVPLVFMGFNLNREYIAAELCVNRDVPESGCDGQCYLMKKLKLAQQDSQGTEKPASKKESIWQHCSHLVKRPTLLPLREKLMAPAAYKGDGFFSPSSVFHPPKQVFLT</sequence>
<organism evidence="1 2">
    <name type="scientific">Anseongella ginsenosidimutans</name>
    <dbReference type="NCBI Taxonomy" id="496056"/>
    <lineage>
        <taxon>Bacteria</taxon>
        <taxon>Pseudomonadati</taxon>
        <taxon>Bacteroidota</taxon>
        <taxon>Sphingobacteriia</taxon>
        <taxon>Sphingobacteriales</taxon>
        <taxon>Sphingobacteriaceae</taxon>
        <taxon>Anseongella</taxon>
    </lineage>
</organism>
<accession>A0A4R3KS40</accession>
<dbReference type="Proteomes" id="UP000295807">
    <property type="component" value="Unassembled WGS sequence"/>
</dbReference>
<name>A0A4R3KS40_9SPHI</name>
<dbReference type="AlphaFoldDB" id="A0A4R3KS40"/>
<proteinExistence type="predicted"/>
<reference evidence="1 2" key="1">
    <citation type="submission" date="2019-03" db="EMBL/GenBank/DDBJ databases">
        <title>Genomic Encyclopedia of Type Strains, Phase IV (KMG-IV): sequencing the most valuable type-strain genomes for metagenomic binning, comparative biology and taxonomic classification.</title>
        <authorList>
            <person name="Goeker M."/>
        </authorList>
    </citation>
    <scope>NUCLEOTIDE SEQUENCE [LARGE SCALE GENOMIC DNA]</scope>
    <source>
        <strain evidence="1 2">DSM 21100</strain>
    </source>
</reference>
<dbReference type="OrthoDB" id="980645at2"/>
<evidence type="ECO:0000313" key="2">
    <source>
        <dbReference type="Proteomes" id="UP000295807"/>
    </source>
</evidence>
<gene>
    <name evidence="1" type="ORF">EDD80_104215</name>
</gene>
<dbReference type="EMBL" id="SMAD01000004">
    <property type="protein sequence ID" value="TCS87864.1"/>
    <property type="molecule type" value="Genomic_DNA"/>
</dbReference>
<dbReference type="RefSeq" id="WP_132128943.1">
    <property type="nucleotide sequence ID" value="NZ_CP042432.1"/>
</dbReference>
<keyword evidence="2" id="KW-1185">Reference proteome</keyword>
<evidence type="ECO:0000313" key="1">
    <source>
        <dbReference type="EMBL" id="TCS87864.1"/>
    </source>
</evidence>
<comment type="caution">
    <text evidence="1">The sequence shown here is derived from an EMBL/GenBank/DDBJ whole genome shotgun (WGS) entry which is preliminary data.</text>
</comment>